<keyword evidence="5" id="KW-1185">Reference proteome</keyword>
<feature type="repeat" description="ANK" evidence="3">
    <location>
        <begin position="87"/>
        <end position="120"/>
    </location>
</feature>
<dbReference type="Gene3D" id="1.25.40.20">
    <property type="entry name" value="Ankyrin repeat-containing domain"/>
    <property type="match status" value="1"/>
</dbReference>
<evidence type="ECO:0000313" key="5">
    <source>
        <dbReference type="Proteomes" id="UP000000305"/>
    </source>
</evidence>
<dbReference type="EMBL" id="GL732538">
    <property type="protein sequence ID" value="EFX83084.1"/>
    <property type="molecule type" value="Genomic_DNA"/>
</dbReference>
<evidence type="ECO:0000256" key="3">
    <source>
        <dbReference type="PROSITE-ProRule" id="PRU00023"/>
    </source>
</evidence>
<dbReference type="Pfam" id="PF12796">
    <property type="entry name" value="Ank_2"/>
    <property type="match status" value="1"/>
</dbReference>
<dbReference type="OrthoDB" id="10254927at2759"/>
<keyword evidence="1" id="KW-0677">Repeat</keyword>
<gene>
    <name evidence="4" type="ORF">DAPPUDRAFT_240584</name>
</gene>
<organism evidence="4 5">
    <name type="scientific">Daphnia pulex</name>
    <name type="common">Water flea</name>
    <dbReference type="NCBI Taxonomy" id="6669"/>
    <lineage>
        <taxon>Eukaryota</taxon>
        <taxon>Metazoa</taxon>
        <taxon>Ecdysozoa</taxon>
        <taxon>Arthropoda</taxon>
        <taxon>Crustacea</taxon>
        <taxon>Branchiopoda</taxon>
        <taxon>Diplostraca</taxon>
        <taxon>Cladocera</taxon>
        <taxon>Anomopoda</taxon>
        <taxon>Daphniidae</taxon>
        <taxon>Daphnia</taxon>
    </lineage>
</organism>
<dbReference type="GO" id="GO:0010468">
    <property type="term" value="P:regulation of gene expression"/>
    <property type="evidence" value="ECO:0000318"/>
    <property type="project" value="GO_Central"/>
</dbReference>
<dbReference type="Proteomes" id="UP000000305">
    <property type="component" value="Unassembled WGS sequence"/>
</dbReference>
<dbReference type="InterPro" id="IPR050745">
    <property type="entry name" value="Multifunctional_regulatory"/>
</dbReference>
<dbReference type="SMART" id="SM00248">
    <property type="entry name" value="ANK"/>
    <property type="match status" value="2"/>
</dbReference>
<dbReference type="SUPFAM" id="SSF48403">
    <property type="entry name" value="Ankyrin repeat"/>
    <property type="match status" value="1"/>
</dbReference>
<evidence type="ECO:0000256" key="1">
    <source>
        <dbReference type="ARBA" id="ARBA00022737"/>
    </source>
</evidence>
<evidence type="ECO:0000313" key="4">
    <source>
        <dbReference type="EMBL" id="EFX83084.1"/>
    </source>
</evidence>
<dbReference type="InterPro" id="IPR036770">
    <property type="entry name" value="Ankyrin_rpt-contain_sf"/>
</dbReference>
<keyword evidence="2 3" id="KW-0040">ANK repeat</keyword>
<accession>E9GBW5</accession>
<evidence type="ECO:0000256" key="2">
    <source>
        <dbReference type="ARBA" id="ARBA00023043"/>
    </source>
</evidence>
<sequence>MDSAAKAEGIEHKPKNIAALEPGRIEEHSDMKTIRFLIENGQDISASTWGENGANALHVAAANKKTTELIDVILANGQFDINGVDNDGDTPLHHAIMGSFSTKNVHHLIQLGAEKLLNTEKLNVNDYDHNGLTALAYARSNKHGLSQRIIARFIEYGTNE</sequence>
<reference evidence="4 5" key="1">
    <citation type="journal article" date="2011" name="Science">
        <title>The ecoresponsive genome of Daphnia pulex.</title>
        <authorList>
            <person name="Colbourne J.K."/>
            <person name="Pfrender M.E."/>
            <person name="Gilbert D."/>
            <person name="Thomas W.K."/>
            <person name="Tucker A."/>
            <person name="Oakley T.H."/>
            <person name="Tokishita S."/>
            <person name="Aerts A."/>
            <person name="Arnold G.J."/>
            <person name="Basu M.K."/>
            <person name="Bauer D.J."/>
            <person name="Caceres C.E."/>
            <person name="Carmel L."/>
            <person name="Casola C."/>
            <person name="Choi J.H."/>
            <person name="Detter J.C."/>
            <person name="Dong Q."/>
            <person name="Dusheyko S."/>
            <person name="Eads B.D."/>
            <person name="Frohlich T."/>
            <person name="Geiler-Samerotte K.A."/>
            <person name="Gerlach D."/>
            <person name="Hatcher P."/>
            <person name="Jogdeo S."/>
            <person name="Krijgsveld J."/>
            <person name="Kriventseva E.V."/>
            <person name="Kultz D."/>
            <person name="Laforsch C."/>
            <person name="Lindquist E."/>
            <person name="Lopez J."/>
            <person name="Manak J.R."/>
            <person name="Muller J."/>
            <person name="Pangilinan J."/>
            <person name="Patwardhan R.P."/>
            <person name="Pitluck S."/>
            <person name="Pritham E.J."/>
            <person name="Rechtsteiner A."/>
            <person name="Rho M."/>
            <person name="Rogozin I.B."/>
            <person name="Sakarya O."/>
            <person name="Salamov A."/>
            <person name="Schaack S."/>
            <person name="Shapiro H."/>
            <person name="Shiga Y."/>
            <person name="Skalitzky C."/>
            <person name="Smith Z."/>
            <person name="Souvorov A."/>
            <person name="Sung W."/>
            <person name="Tang Z."/>
            <person name="Tsuchiya D."/>
            <person name="Tu H."/>
            <person name="Vos H."/>
            <person name="Wang M."/>
            <person name="Wolf Y.I."/>
            <person name="Yamagata H."/>
            <person name="Yamada T."/>
            <person name="Ye Y."/>
            <person name="Shaw J.R."/>
            <person name="Andrews J."/>
            <person name="Crease T.J."/>
            <person name="Tang H."/>
            <person name="Lucas S.M."/>
            <person name="Robertson H.M."/>
            <person name="Bork P."/>
            <person name="Koonin E.V."/>
            <person name="Zdobnov E.M."/>
            <person name="Grigoriev I.V."/>
            <person name="Lynch M."/>
            <person name="Boore J.L."/>
        </authorList>
    </citation>
    <scope>NUCLEOTIDE SEQUENCE [LARGE SCALE GENOMIC DNA]</scope>
</reference>
<protein>
    <submittedName>
        <fullName evidence="4">Uncharacterized protein</fullName>
    </submittedName>
</protein>
<proteinExistence type="predicted"/>
<dbReference type="AlphaFoldDB" id="E9GBW5"/>
<dbReference type="PROSITE" id="PS50088">
    <property type="entry name" value="ANK_REPEAT"/>
    <property type="match status" value="1"/>
</dbReference>
<dbReference type="InParanoid" id="E9GBW5"/>
<name>E9GBW5_DAPPU</name>
<dbReference type="HOGENOM" id="CLU_1653876_0_0_1"/>
<dbReference type="InterPro" id="IPR002110">
    <property type="entry name" value="Ankyrin_rpt"/>
</dbReference>
<dbReference type="GO" id="GO:0005634">
    <property type="term" value="C:nucleus"/>
    <property type="evidence" value="ECO:0000318"/>
    <property type="project" value="GO_Central"/>
</dbReference>
<dbReference type="KEGG" id="dpx:DAPPUDRAFT_240584"/>
<dbReference type="PANTHER" id="PTHR24189">
    <property type="entry name" value="MYOTROPHIN"/>
    <property type="match status" value="1"/>
</dbReference>
<dbReference type="PhylomeDB" id="E9GBW5"/>